<feature type="transmembrane region" description="Helical" evidence="2">
    <location>
        <begin position="108"/>
        <end position="131"/>
    </location>
</feature>
<evidence type="ECO:0000256" key="1">
    <source>
        <dbReference type="SAM" id="MobiDB-lite"/>
    </source>
</evidence>
<dbReference type="AlphaFoldDB" id="A0A163MTE7"/>
<organism evidence="3">
    <name type="scientific">Absidia glauca</name>
    <name type="common">Pin mould</name>
    <dbReference type="NCBI Taxonomy" id="4829"/>
    <lineage>
        <taxon>Eukaryota</taxon>
        <taxon>Fungi</taxon>
        <taxon>Fungi incertae sedis</taxon>
        <taxon>Mucoromycota</taxon>
        <taxon>Mucoromycotina</taxon>
        <taxon>Mucoromycetes</taxon>
        <taxon>Mucorales</taxon>
        <taxon>Cunninghamellaceae</taxon>
        <taxon>Absidia</taxon>
    </lineage>
</organism>
<evidence type="ECO:0000313" key="3">
    <source>
        <dbReference type="EMBL" id="SAM08491.1"/>
    </source>
</evidence>
<accession>A0A163MTE7</accession>
<evidence type="ECO:0000256" key="2">
    <source>
        <dbReference type="SAM" id="Phobius"/>
    </source>
</evidence>
<keyword evidence="2" id="KW-1133">Transmembrane helix</keyword>
<keyword evidence="2" id="KW-0812">Transmembrane</keyword>
<proteinExistence type="predicted"/>
<protein>
    <submittedName>
        <fullName evidence="3">Uncharacterized protein</fullName>
    </submittedName>
</protein>
<name>A0A163MTE7_ABSGL</name>
<dbReference type="OrthoDB" id="5093479at2759"/>
<dbReference type="Proteomes" id="UP000078561">
    <property type="component" value="Unassembled WGS sequence"/>
</dbReference>
<gene>
    <name evidence="3" type="primary">ABSGL_14154.1 scaffold 14385</name>
</gene>
<dbReference type="EMBL" id="LT554895">
    <property type="protein sequence ID" value="SAM08491.1"/>
    <property type="molecule type" value="Genomic_DNA"/>
</dbReference>
<feature type="region of interest" description="Disordered" evidence="1">
    <location>
        <begin position="136"/>
        <end position="155"/>
    </location>
</feature>
<feature type="compositionally biased region" description="Low complexity" evidence="1">
    <location>
        <begin position="145"/>
        <end position="155"/>
    </location>
</feature>
<keyword evidence="2" id="KW-0472">Membrane</keyword>
<sequence>MTWPTGRKRTQSWQFYSTYLRRKCICTGDRDVQEDFYTRLGAHDGTPPPAMYPIWQHSIFSDPAYLELLQIEAQEHDPAHTLLQQCVAMHSRFQTPIGNKIIFCPRPMILLLLPLVITFLPPLSFSLLHGFKRANERANERTNERTNGTTTMHMTTPPLLHAAQKGSF</sequence>
<evidence type="ECO:0000313" key="4">
    <source>
        <dbReference type="Proteomes" id="UP000078561"/>
    </source>
</evidence>
<reference evidence="3" key="1">
    <citation type="submission" date="2016-04" db="EMBL/GenBank/DDBJ databases">
        <authorList>
            <person name="Evans L.H."/>
            <person name="Alamgir A."/>
            <person name="Owens N."/>
            <person name="Weber N.D."/>
            <person name="Virtaneva K."/>
            <person name="Barbian K."/>
            <person name="Babar A."/>
            <person name="Rosenke K."/>
        </authorList>
    </citation>
    <scope>NUCLEOTIDE SEQUENCE [LARGE SCALE GENOMIC DNA]</scope>
    <source>
        <strain evidence="3">CBS 101.48</strain>
    </source>
</reference>
<keyword evidence="4" id="KW-1185">Reference proteome</keyword>
<dbReference type="InParanoid" id="A0A163MTE7"/>